<reference evidence="1" key="1">
    <citation type="journal article" date="2019" name="Environ. Microbiol.">
        <title>Fungal ecological strategies reflected in gene transcription - a case study of two litter decomposers.</title>
        <authorList>
            <person name="Barbi F."/>
            <person name="Kohler A."/>
            <person name="Barry K."/>
            <person name="Baskaran P."/>
            <person name="Daum C."/>
            <person name="Fauchery L."/>
            <person name="Ihrmark K."/>
            <person name="Kuo A."/>
            <person name="LaButti K."/>
            <person name="Lipzen A."/>
            <person name="Morin E."/>
            <person name="Grigoriev I.V."/>
            <person name="Henrissat B."/>
            <person name="Lindahl B."/>
            <person name="Martin F."/>
        </authorList>
    </citation>
    <scope>NUCLEOTIDE SEQUENCE</scope>
    <source>
        <strain evidence="1">JB14</strain>
    </source>
</reference>
<organism evidence="1 2">
    <name type="scientific">Gymnopus androsaceus JB14</name>
    <dbReference type="NCBI Taxonomy" id="1447944"/>
    <lineage>
        <taxon>Eukaryota</taxon>
        <taxon>Fungi</taxon>
        <taxon>Dikarya</taxon>
        <taxon>Basidiomycota</taxon>
        <taxon>Agaricomycotina</taxon>
        <taxon>Agaricomycetes</taxon>
        <taxon>Agaricomycetidae</taxon>
        <taxon>Agaricales</taxon>
        <taxon>Marasmiineae</taxon>
        <taxon>Omphalotaceae</taxon>
        <taxon>Gymnopus</taxon>
    </lineage>
</organism>
<protein>
    <submittedName>
        <fullName evidence="1">Uncharacterized protein</fullName>
    </submittedName>
</protein>
<dbReference type="AlphaFoldDB" id="A0A6A4I7T1"/>
<evidence type="ECO:0000313" key="2">
    <source>
        <dbReference type="Proteomes" id="UP000799118"/>
    </source>
</evidence>
<sequence>MFAPGPSRRHVQIRIMDASDMFLESMERKSQEPENSLLTAALKAVGLRRDVYVEMIQIGPLLQVVGVLSSHLQVMNFLSYVLILHPQILRPTPTQLGNFDYLLASVISTLGIEHTLSFIMTTVGVMRFNDTQEKEGGGMRGGEKKVEGTALLLEKFKRGLKQNRKHITKKLNNFKSRSRKTSIQYHDRDRSCRLLYDSSVVPPIDDAISPDDHKFFEANRNGQPVWTRDHVCLFDHKQTLYNSPRPSSSLEFQRNTLLSSIKSSCDSSTPAEGRDLHKL</sequence>
<proteinExistence type="predicted"/>
<name>A0A6A4I7T1_9AGAR</name>
<dbReference type="EMBL" id="ML769401">
    <property type="protein sequence ID" value="KAE9406631.1"/>
    <property type="molecule type" value="Genomic_DNA"/>
</dbReference>
<dbReference type="Proteomes" id="UP000799118">
    <property type="component" value="Unassembled WGS sequence"/>
</dbReference>
<evidence type="ECO:0000313" key="1">
    <source>
        <dbReference type="EMBL" id="KAE9406631.1"/>
    </source>
</evidence>
<gene>
    <name evidence="1" type="ORF">BT96DRAFT_971875</name>
</gene>
<accession>A0A6A4I7T1</accession>
<keyword evidence="2" id="KW-1185">Reference proteome</keyword>